<reference evidence="5 6" key="1">
    <citation type="submission" date="2019-04" db="EMBL/GenBank/DDBJ databases">
        <title>Annotation for the trematode Fasciola gigantica.</title>
        <authorList>
            <person name="Choi Y.-J."/>
        </authorList>
    </citation>
    <scope>NUCLEOTIDE SEQUENCE [LARGE SCALE GENOMIC DNA]</scope>
    <source>
        <strain evidence="5">Uganda_cow_1</strain>
    </source>
</reference>
<feature type="compositionally biased region" description="Basic and acidic residues" evidence="3">
    <location>
        <begin position="310"/>
        <end position="328"/>
    </location>
</feature>
<protein>
    <submittedName>
        <fullName evidence="5">G patch domain and KOW motifs-containing protein</fullName>
    </submittedName>
</protein>
<dbReference type="InterPro" id="IPR026822">
    <property type="entry name" value="Spp2/MOS2_G-patch"/>
</dbReference>
<evidence type="ECO:0000259" key="4">
    <source>
        <dbReference type="SMART" id="SM00739"/>
    </source>
</evidence>
<evidence type="ECO:0000256" key="1">
    <source>
        <dbReference type="ARBA" id="ARBA00004123"/>
    </source>
</evidence>
<dbReference type="EMBL" id="SUNJ01011814">
    <property type="protein sequence ID" value="TPP58603.1"/>
    <property type="molecule type" value="Genomic_DNA"/>
</dbReference>
<keyword evidence="2" id="KW-0539">Nucleus</keyword>
<feature type="domain" description="KOW" evidence="4">
    <location>
        <begin position="199"/>
        <end position="226"/>
    </location>
</feature>
<dbReference type="InterPro" id="IPR045166">
    <property type="entry name" value="Spp2-like"/>
</dbReference>
<dbReference type="GO" id="GO:0000398">
    <property type="term" value="P:mRNA splicing, via spliceosome"/>
    <property type="evidence" value="ECO:0007669"/>
    <property type="project" value="InterPro"/>
</dbReference>
<accession>A0A504YC43</accession>
<dbReference type="STRING" id="46835.A0A504YC43"/>
<feature type="domain" description="KOW" evidence="4">
    <location>
        <begin position="395"/>
        <end position="422"/>
    </location>
</feature>
<dbReference type="AlphaFoldDB" id="A0A504YC43"/>
<dbReference type="Pfam" id="PF25088">
    <property type="entry name" value="GPKOW_C"/>
    <property type="match status" value="1"/>
</dbReference>
<proteinExistence type="predicted"/>
<dbReference type="PANTHER" id="PTHR15818">
    <property type="entry name" value="G PATCH AND KOW-CONTAINING"/>
    <property type="match status" value="1"/>
</dbReference>
<comment type="caution">
    <text evidence="5">The sequence shown here is derived from an EMBL/GenBank/DDBJ whole genome shotgun (WGS) entry which is preliminary data.</text>
</comment>
<feature type="compositionally biased region" description="Polar residues" evidence="3">
    <location>
        <begin position="293"/>
        <end position="309"/>
    </location>
</feature>
<feature type="compositionally biased region" description="Basic and acidic residues" evidence="3">
    <location>
        <begin position="277"/>
        <end position="290"/>
    </location>
</feature>
<evidence type="ECO:0000256" key="2">
    <source>
        <dbReference type="ARBA" id="ARBA00023242"/>
    </source>
</evidence>
<feature type="region of interest" description="Disordered" evidence="3">
    <location>
        <begin position="277"/>
        <end position="332"/>
    </location>
</feature>
<name>A0A504YC43_FASGI</name>
<gene>
    <name evidence="5" type="ORF">FGIG_07624</name>
</gene>
<evidence type="ECO:0000256" key="3">
    <source>
        <dbReference type="SAM" id="MobiDB-lite"/>
    </source>
</evidence>
<dbReference type="OrthoDB" id="5577072at2759"/>
<organism evidence="5 6">
    <name type="scientific">Fasciola gigantica</name>
    <name type="common">Giant liver fluke</name>
    <dbReference type="NCBI Taxonomy" id="46835"/>
    <lineage>
        <taxon>Eukaryota</taxon>
        <taxon>Metazoa</taxon>
        <taxon>Spiralia</taxon>
        <taxon>Lophotrochozoa</taxon>
        <taxon>Platyhelminthes</taxon>
        <taxon>Trematoda</taxon>
        <taxon>Digenea</taxon>
        <taxon>Plagiorchiida</taxon>
        <taxon>Echinostomata</taxon>
        <taxon>Echinostomatoidea</taxon>
        <taxon>Fasciolidae</taxon>
        <taxon>Fasciola</taxon>
    </lineage>
</organism>
<dbReference type="Proteomes" id="UP000316759">
    <property type="component" value="Unassembled WGS sequence"/>
</dbReference>
<comment type="subcellular location">
    <subcellularLocation>
        <location evidence="1">Nucleus</location>
    </subcellularLocation>
</comment>
<dbReference type="Gene3D" id="2.30.30.140">
    <property type="match status" value="1"/>
</dbReference>
<dbReference type="PANTHER" id="PTHR15818:SF2">
    <property type="entry name" value="G-PATCH DOMAIN AND KOW MOTIFS-CONTAINING PROTEIN"/>
    <property type="match status" value="1"/>
</dbReference>
<sequence length="450" mass="50693">MTDAPKLSFAFSKQKRSLKLASTVEDAISVQTKRESLREYISCIEDNVIRSEKEPEKPLVIPLIHSRHGIRKKILEKVSAKVHPVDELTRQALLELKQEALDLSETTNASTQKSNITIPLSSAITEDEKTDDVNYEEVPVEKFGLAILAGMGFNSDELNNKKEDVVGPLRPKGLGLGADPKAVQAVKNSAEQTTKEQLMWKVGAKCQVVLGKHRGKYGTVNGLDGDTGRVIIKFTLSKEVLPILQHTVRLVSEKEYSQYANCLNQDEVDRYKANEAEQRRHQYPDEREPLPPHSSSRTHAGYQSNGLSNRSDERDRYSEPSKRSDISSHHSLNRRSWVRPNLRVKFLDKRYADGKYYKDKLTVLSVQDDGHCQCQTDSGRLLSDINPKYLQTVVPHTNNVKVMIVDGARAGEMARLVNQDPKRDEVDLKTRAGTMIQLTYDQVCGVSDQM</sequence>
<dbReference type="SMART" id="SM00739">
    <property type="entry name" value="KOW"/>
    <property type="match status" value="2"/>
</dbReference>
<evidence type="ECO:0000313" key="5">
    <source>
        <dbReference type="EMBL" id="TPP58603.1"/>
    </source>
</evidence>
<dbReference type="GO" id="GO:0005681">
    <property type="term" value="C:spliceosomal complex"/>
    <property type="evidence" value="ECO:0007669"/>
    <property type="project" value="TreeGrafter"/>
</dbReference>
<dbReference type="Pfam" id="PF12656">
    <property type="entry name" value="G-patch_2"/>
    <property type="match status" value="1"/>
</dbReference>
<keyword evidence="6" id="KW-1185">Reference proteome</keyword>
<evidence type="ECO:0000313" key="6">
    <source>
        <dbReference type="Proteomes" id="UP000316759"/>
    </source>
</evidence>
<dbReference type="InterPro" id="IPR005824">
    <property type="entry name" value="KOW"/>
</dbReference>
<dbReference type="InterPro" id="IPR041993">
    <property type="entry name" value="GPKOW_KOW1"/>
</dbReference>
<dbReference type="CDD" id="cd13152">
    <property type="entry name" value="KOW_GPKOW_A"/>
    <property type="match status" value="1"/>
</dbReference>